<protein>
    <submittedName>
        <fullName evidence="1">Uncharacterized protein</fullName>
    </submittedName>
</protein>
<evidence type="ECO:0000313" key="1">
    <source>
        <dbReference type="EMBL" id="QHS92645.1"/>
    </source>
</evidence>
<sequence>MSFEWWKNDTQNQQLEDRTFFDLHPIPNYLFPATNETVNHPLLLNLNTKTNQKESLIYDSSHIRSIPVENTLFDIDHPLHRDELSCTEEKQLIQTQHVSNHTLYQRYHTHEIHSLCFPNTDMNVWNNPTKAYYNTPENRNQKT</sequence>
<dbReference type="AlphaFoldDB" id="A0A6C0BJW3"/>
<dbReference type="EMBL" id="MN739183">
    <property type="protein sequence ID" value="QHS92645.1"/>
    <property type="molecule type" value="Genomic_DNA"/>
</dbReference>
<reference evidence="1" key="1">
    <citation type="journal article" date="2020" name="Nature">
        <title>Giant virus diversity and host interactions through global metagenomics.</title>
        <authorList>
            <person name="Schulz F."/>
            <person name="Roux S."/>
            <person name="Paez-Espino D."/>
            <person name="Jungbluth S."/>
            <person name="Walsh D.A."/>
            <person name="Denef V.J."/>
            <person name="McMahon K.D."/>
            <person name="Konstantinidis K.T."/>
            <person name="Eloe-Fadrosh E.A."/>
            <person name="Kyrpides N.C."/>
            <person name="Woyke T."/>
        </authorList>
    </citation>
    <scope>NUCLEOTIDE SEQUENCE</scope>
    <source>
        <strain evidence="1">GVMAG-M-3300014204-73</strain>
    </source>
</reference>
<accession>A0A6C0BJW3</accession>
<name>A0A6C0BJW3_9ZZZZ</name>
<organism evidence="1">
    <name type="scientific">viral metagenome</name>
    <dbReference type="NCBI Taxonomy" id="1070528"/>
    <lineage>
        <taxon>unclassified sequences</taxon>
        <taxon>metagenomes</taxon>
        <taxon>organismal metagenomes</taxon>
    </lineage>
</organism>
<proteinExistence type="predicted"/>